<gene>
    <name evidence="2" type="ORF">GVO57_10310</name>
</gene>
<dbReference type="KEGG" id="schy:GVO57_10310"/>
<sequence length="241" mass="26527">MAKHRWKAPAAARGPEPAAPRPVMHVPPARLRTFPDGGGVFDDFGFVRGYYVGEGPRIGLLDYVERKLCPVPDTAGSHRHTAPKIDLLLPPCASSDYMAIEHLVRMYELALPGWEASAFAQITLRFPHAANFHVPWELARGFAQAVLVGAREVPVIAILHTPSVSGSPNPPHVHLIALPRRLGQFGFAEFDRELPTDIGNRAMHAAWQHYREAQDSRPCSGDLPAAVPRRSSWGSLAHRAR</sequence>
<feature type="region of interest" description="Disordered" evidence="1">
    <location>
        <begin position="1"/>
        <end position="23"/>
    </location>
</feature>
<accession>A0A7Z2S659</accession>
<dbReference type="RefSeq" id="WP_160593068.1">
    <property type="nucleotide sequence ID" value="NZ_CP047895.1"/>
</dbReference>
<evidence type="ECO:0008006" key="4">
    <source>
        <dbReference type="Google" id="ProtNLM"/>
    </source>
</evidence>
<dbReference type="Proteomes" id="UP000464468">
    <property type="component" value="Chromosome"/>
</dbReference>
<dbReference type="Gene3D" id="3.30.930.30">
    <property type="match status" value="1"/>
</dbReference>
<dbReference type="AlphaFoldDB" id="A0A7Z2S659"/>
<dbReference type="EMBL" id="CP047895">
    <property type="protein sequence ID" value="QHL91138.1"/>
    <property type="molecule type" value="Genomic_DNA"/>
</dbReference>
<evidence type="ECO:0000313" key="2">
    <source>
        <dbReference type="EMBL" id="QHL91138.1"/>
    </source>
</evidence>
<proteinExistence type="predicted"/>
<protein>
    <recommendedName>
        <fullName evidence="4">MobA/MobL protein domain-containing protein</fullName>
    </recommendedName>
</protein>
<reference evidence="2 3" key="1">
    <citation type="submission" date="2020-01" db="EMBL/GenBank/DDBJ databases">
        <title>Sphingomonas sp. C33 whole genome sequece.</title>
        <authorList>
            <person name="Park C."/>
        </authorList>
    </citation>
    <scope>NUCLEOTIDE SEQUENCE [LARGE SCALE GENOMIC DNA]</scope>
    <source>
        <strain evidence="2 3">C33</strain>
    </source>
</reference>
<organism evidence="2 3">
    <name type="scientific">Sphingomonas changnyeongensis</name>
    <dbReference type="NCBI Taxonomy" id="2698679"/>
    <lineage>
        <taxon>Bacteria</taxon>
        <taxon>Pseudomonadati</taxon>
        <taxon>Pseudomonadota</taxon>
        <taxon>Alphaproteobacteria</taxon>
        <taxon>Sphingomonadales</taxon>
        <taxon>Sphingomonadaceae</taxon>
        <taxon>Sphingomonas</taxon>
    </lineage>
</organism>
<keyword evidence="3" id="KW-1185">Reference proteome</keyword>
<evidence type="ECO:0000313" key="3">
    <source>
        <dbReference type="Proteomes" id="UP000464468"/>
    </source>
</evidence>
<evidence type="ECO:0000256" key="1">
    <source>
        <dbReference type="SAM" id="MobiDB-lite"/>
    </source>
</evidence>
<name>A0A7Z2S659_9SPHN</name>